<proteinExistence type="predicted"/>
<comment type="caution">
    <text evidence="1">The sequence shown here is derived from an EMBL/GenBank/DDBJ whole genome shotgun (WGS) entry which is preliminary data.</text>
</comment>
<evidence type="ECO:0000313" key="1">
    <source>
        <dbReference type="EMBL" id="MPM90792.1"/>
    </source>
</evidence>
<gene>
    <name evidence="1" type="ORF">SDC9_137914</name>
</gene>
<protein>
    <submittedName>
        <fullName evidence="1">Uncharacterized protein</fullName>
    </submittedName>
</protein>
<organism evidence="1">
    <name type="scientific">bioreactor metagenome</name>
    <dbReference type="NCBI Taxonomy" id="1076179"/>
    <lineage>
        <taxon>unclassified sequences</taxon>
        <taxon>metagenomes</taxon>
        <taxon>ecological metagenomes</taxon>
    </lineage>
</organism>
<reference evidence="1" key="1">
    <citation type="submission" date="2019-08" db="EMBL/GenBank/DDBJ databases">
        <authorList>
            <person name="Kucharzyk K."/>
            <person name="Murdoch R.W."/>
            <person name="Higgins S."/>
            <person name="Loffler F."/>
        </authorList>
    </citation>
    <scope>NUCLEOTIDE SEQUENCE</scope>
</reference>
<accession>A0A645DQN6</accession>
<dbReference type="EMBL" id="VSSQ01037949">
    <property type="protein sequence ID" value="MPM90792.1"/>
    <property type="molecule type" value="Genomic_DNA"/>
</dbReference>
<name>A0A645DQN6_9ZZZZ</name>
<sequence>MIPTAQLAINLPAPVLSKAVETGIMPANKKMVTQSMEE</sequence>
<dbReference type="AlphaFoldDB" id="A0A645DQN6"/>